<dbReference type="GO" id="GO:0042162">
    <property type="term" value="F:telomeric DNA binding"/>
    <property type="evidence" value="ECO:0007669"/>
    <property type="project" value="TreeGrafter"/>
</dbReference>
<feature type="region of interest" description="Disordered" evidence="2">
    <location>
        <begin position="282"/>
        <end position="313"/>
    </location>
</feature>
<dbReference type="InterPro" id="IPR011990">
    <property type="entry name" value="TPR-like_helical_dom_sf"/>
</dbReference>
<feature type="region of interest" description="Disordered" evidence="2">
    <location>
        <begin position="793"/>
        <end position="832"/>
    </location>
</feature>
<evidence type="ECO:0000259" key="3">
    <source>
        <dbReference type="Pfam" id="PF10373"/>
    </source>
</evidence>
<dbReference type="GO" id="GO:0070034">
    <property type="term" value="F:telomerase RNA binding"/>
    <property type="evidence" value="ECO:0007669"/>
    <property type="project" value="TreeGrafter"/>
</dbReference>
<gene>
    <name evidence="5" type="ORF">LIER_24956</name>
</gene>
<dbReference type="PANTHER" id="PTHR15696:SF25">
    <property type="entry name" value="OS08G0305300 PROTEIN"/>
    <property type="match status" value="1"/>
</dbReference>
<evidence type="ECO:0000259" key="4">
    <source>
        <dbReference type="Pfam" id="PF10374"/>
    </source>
</evidence>
<comment type="caution">
    <text evidence="5">The sequence shown here is derived from an EMBL/GenBank/DDBJ whole genome shotgun (WGS) entry which is preliminary data.</text>
</comment>
<name>A0AAV3R6P7_LITER</name>
<dbReference type="FunFam" id="1.25.40.10:FF:000225">
    <property type="entry name" value="Protein SMG7"/>
    <property type="match status" value="1"/>
</dbReference>
<dbReference type="GO" id="GO:0000184">
    <property type="term" value="P:nuclear-transcribed mRNA catabolic process, nonsense-mediated decay"/>
    <property type="evidence" value="ECO:0007669"/>
    <property type="project" value="TreeGrafter"/>
</dbReference>
<feature type="region of interest" description="Disordered" evidence="2">
    <location>
        <begin position="933"/>
        <end position="957"/>
    </location>
</feature>
<evidence type="ECO:0000313" key="5">
    <source>
        <dbReference type="EMBL" id="GAA0170765.1"/>
    </source>
</evidence>
<feature type="compositionally biased region" description="Low complexity" evidence="2">
    <location>
        <begin position="282"/>
        <end position="291"/>
    </location>
</feature>
<reference evidence="5 6" key="1">
    <citation type="submission" date="2024-01" db="EMBL/GenBank/DDBJ databases">
        <title>The complete chloroplast genome sequence of Lithospermum erythrorhizon: insights into the phylogenetic relationship among Boraginaceae species and the maternal lineages of purple gromwells.</title>
        <authorList>
            <person name="Okada T."/>
            <person name="Watanabe K."/>
        </authorList>
    </citation>
    <scope>NUCLEOTIDE SEQUENCE [LARGE SCALE GENOMIC DNA]</scope>
</reference>
<dbReference type="InterPro" id="IPR019458">
    <property type="entry name" value="Est1-like_N"/>
</dbReference>
<proteinExistence type="predicted"/>
<dbReference type="Pfam" id="PF10373">
    <property type="entry name" value="EST1_DNA_bind"/>
    <property type="match status" value="1"/>
</dbReference>
<feature type="domain" description="Telomerase activating protein Est1-like N-terminal" evidence="4">
    <location>
        <begin position="72"/>
        <end position="192"/>
    </location>
</feature>
<dbReference type="AlphaFoldDB" id="A0AAV3R6P7"/>
<keyword evidence="1" id="KW-0677">Repeat</keyword>
<dbReference type="SUPFAM" id="SSF48452">
    <property type="entry name" value="TPR-like"/>
    <property type="match status" value="1"/>
</dbReference>
<dbReference type="InterPro" id="IPR018834">
    <property type="entry name" value="DNA/RNA-bd_Est1-type"/>
</dbReference>
<evidence type="ECO:0000256" key="1">
    <source>
        <dbReference type="ARBA" id="ARBA00022737"/>
    </source>
</evidence>
<evidence type="ECO:0000313" key="6">
    <source>
        <dbReference type="Proteomes" id="UP001454036"/>
    </source>
</evidence>
<protein>
    <submittedName>
        <fullName evidence="5">RNA metabolism protein</fullName>
    </submittedName>
</protein>
<dbReference type="Gene3D" id="1.25.40.10">
    <property type="entry name" value="Tetratricopeptide repeat domain"/>
    <property type="match status" value="1"/>
</dbReference>
<organism evidence="5 6">
    <name type="scientific">Lithospermum erythrorhizon</name>
    <name type="common">Purple gromwell</name>
    <name type="synonym">Lithospermum officinale var. erythrorhizon</name>
    <dbReference type="NCBI Taxonomy" id="34254"/>
    <lineage>
        <taxon>Eukaryota</taxon>
        <taxon>Viridiplantae</taxon>
        <taxon>Streptophyta</taxon>
        <taxon>Embryophyta</taxon>
        <taxon>Tracheophyta</taxon>
        <taxon>Spermatophyta</taxon>
        <taxon>Magnoliopsida</taxon>
        <taxon>eudicotyledons</taxon>
        <taxon>Gunneridae</taxon>
        <taxon>Pentapetalae</taxon>
        <taxon>asterids</taxon>
        <taxon>lamiids</taxon>
        <taxon>Boraginales</taxon>
        <taxon>Boraginaceae</taxon>
        <taxon>Boraginoideae</taxon>
        <taxon>Lithospermeae</taxon>
        <taxon>Lithospermum</taxon>
    </lineage>
</organism>
<dbReference type="PANTHER" id="PTHR15696">
    <property type="entry name" value="SMG-7 SUPPRESSOR WITH MORPHOLOGICAL EFFECT ON GENITALIA PROTEIN 7"/>
    <property type="match status" value="1"/>
</dbReference>
<dbReference type="GO" id="GO:0005697">
    <property type="term" value="C:telomerase holoenzyme complex"/>
    <property type="evidence" value="ECO:0007669"/>
    <property type="project" value="TreeGrafter"/>
</dbReference>
<dbReference type="EMBL" id="BAABME010007385">
    <property type="protein sequence ID" value="GAA0170765.1"/>
    <property type="molecule type" value="Genomic_DNA"/>
</dbReference>
<dbReference type="Pfam" id="PF10374">
    <property type="entry name" value="EST1"/>
    <property type="match status" value="1"/>
</dbReference>
<dbReference type="InterPro" id="IPR045153">
    <property type="entry name" value="Est1/Ebs1-like"/>
</dbReference>
<accession>A0AAV3R6P7</accession>
<keyword evidence="6" id="KW-1185">Reference proteome</keyword>
<evidence type="ECO:0000256" key="2">
    <source>
        <dbReference type="SAM" id="MobiDB-lite"/>
    </source>
</evidence>
<feature type="domain" description="DNA/RNA-binding" evidence="3">
    <location>
        <begin position="205"/>
        <end position="540"/>
    </location>
</feature>
<dbReference type="Proteomes" id="UP001454036">
    <property type="component" value="Unassembled WGS sequence"/>
</dbReference>
<sequence>MAIAMDTSSDQPSRERAQRLFNKNVELENKRKKAAQARIPSDPNIWQLMRENYEAIILENHTFSEQHEVMYALWHLHYRRIEELRSLFTAAVASVGSAQNGKGPPRGGPDRITKIRAQLKAFLSEATGFYHDLMVKIRAKYGLPLGSFSDDPDSQLSLSKDLLKLTELKQGFVSCHRCLIYLGDLARYKGLYAEGESKTRDFTAASGYYMQASSLLPSSGNPHHQLAIIATYSCDELVAVYRYFRSLAVDSPFVTARDNLIIAFEKNRHCYSQLLGEVKTSASMDSSMDSSTRTAKGRGKSETRTPPKDNLGNVNSIKERASEFLKALGTHFVRLNGILFTRTSLETFGEVLSFVRNDLVELLCSGPNEVTNFGSDDAECRLAIVRLVAILIFTVHNVNKETKNQSYAEILLHSALLQNAFAATFDIVGLLLERCMQLSDPSVSYLLPGIMVFVEWLACHQDIAVGSERDEKQESTRLYFWNQCVPFLNKLLSCGSAFLEKDEDETCFFNMTAYKEGETTNRLALSEDFELRGFVPLAPAQLILDFSRKQSFSIDGGNREKKVRIQRIIAAGKALANVVRVGEAGVYFDGKSKKFIIGSEPPASDDYSLTNSLEAPNLSNNEQGNPVFADLGIGSLQPKAQYVESEEEVIVFKPSTDKLVDGLALNAVKLDTRKENEFFSAGLDVLFQQSSLNTNFKPPSSAAQNNVDYLQPIHSGTSKWSVAEQAPPFNSLSNMNLMEQGLNVKCESQNNLGVNPPADFSAPPYPLISDAGSYSVYIPETVVPPKELDSVMSSAADAKRSSNTSAGLKKNPVSRPHRHIGPPPGFGSVPQKLDDARTVKNENSSTHPMDDYRWLDGYQFPTSNMSIGIDKSFHSSVHSYSKGNSSIGMLNFPFPGKQMSAMQVPTENPNGWPEYQLSVQTKLQQEQLQQLQGQNQQSVAMPQQYQGQTRWEGHSHV</sequence>
<feature type="compositionally biased region" description="Polar residues" evidence="2">
    <location>
        <begin position="938"/>
        <end position="949"/>
    </location>
</feature>